<evidence type="ECO:0000256" key="3">
    <source>
        <dbReference type="ARBA" id="ARBA00023315"/>
    </source>
</evidence>
<name>A0A2I4DMZ4_JUGRE</name>
<proteinExistence type="inferred from homology"/>
<sequence>MATMTVKTSSKETIKPSSPTPQHLRNHNLSFMDQLAPNMYIPIIIFYQAKNDRDIDHVQRSSQLKKSLQQTLNLFYPLAGTIKEDYSIDYDDSGVEFCEACIGCKLSEVLQQFDAEILNKFLPFGAHNNDAKTQSREVLLAIQYNIFQCGGLAIGVCVSHRIADGTSATTFLNAWSATSRGDAVAICPKFDLANFFPKKDMHWYNRDNLLSKEKIVTRRLVFNKSSIAALREKASPAADSQVKAQHYFPTRVEAVSALIWGRLMAISKSRPTPAKFIRASHVVNLRVRMVPPMPIHSFGNLWYNTYAVVSSNENIDNDNTLILASKLNNAIKGINDDCVKQLQSDAILDSLKKAIERYTNGGMESFNFTSWCTFPFYDVDFGWGKPTWVCCPSVPFKNAIVMMSTKDGQGIEAYVNISEEDSIIFDSDQKLLPFVSRKIMEISIEY</sequence>
<protein>
    <submittedName>
        <fullName evidence="5">Stemmadenine O-acetyltransferase-like</fullName>
    </submittedName>
</protein>
<dbReference type="PANTHER" id="PTHR31623:SF25">
    <property type="entry name" value="VINORINE SYNTHASE-LIKE"/>
    <property type="match status" value="1"/>
</dbReference>
<dbReference type="Pfam" id="PF02458">
    <property type="entry name" value="Transferase"/>
    <property type="match status" value="1"/>
</dbReference>
<comment type="similarity">
    <text evidence="1">Belongs to the plant acyltransferase family.</text>
</comment>
<evidence type="ECO:0000313" key="5">
    <source>
        <dbReference type="RefSeq" id="XP_018808524.2"/>
    </source>
</evidence>
<dbReference type="RefSeq" id="XP_018808524.2">
    <property type="nucleotide sequence ID" value="XM_018952979.2"/>
</dbReference>
<dbReference type="InterPro" id="IPR023213">
    <property type="entry name" value="CAT-like_dom_sf"/>
</dbReference>
<dbReference type="STRING" id="51240.A0A2I4DMZ4"/>
<dbReference type="GeneID" id="108981731"/>
<accession>A0A2I4DMZ4</accession>
<dbReference type="KEGG" id="jre:108981731"/>
<evidence type="ECO:0000256" key="1">
    <source>
        <dbReference type="ARBA" id="ARBA00009861"/>
    </source>
</evidence>
<evidence type="ECO:0000313" key="4">
    <source>
        <dbReference type="Proteomes" id="UP000235220"/>
    </source>
</evidence>
<dbReference type="AlphaFoldDB" id="A0A2I4DMZ4"/>
<dbReference type="Proteomes" id="UP000235220">
    <property type="component" value="Chromosome 6"/>
</dbReference>
<keyword evidence="3" id="KW-0012">Acyltransferase</keyword>
<keyword evidence="2" id="KW-0808">Transferase</keyword>
<dbReference type="Gene3D" id="3.30.559.10">
    <property type="entry name" value="Chloramphenicol acetyltransferase-like domain"/>
    <property type="match status" value="2"/>
</dbReference>
<dbReference type="Gramene" id="Jr06_17000_p1">
    <property type="protein sequence ID" value="cds.Jr06_17000_p1"/>
    <property type="gene ID" value="Jr06_17000"/>
</dbReference>
<keyword evidence="4" id="KW-1185">Reference proteome</keyword>
<gene>
    <name evidence="5" type="primary">LOC108981731</name>
</gene>
<dbReference type="GO" id="GO:0016746">
    <property type="term" value="F:acyltransferase activity"/>
    <property type="evidence" value="ECO:0007669"/>
    <property type="project" value="UniProtKB-KW"/>
</dbReference>
<evidence type="ECO:0000256" key="2">
    <source>
        <dbReference type="ARBA" id="ARBA00022679"/>
    </source>
</evidence>
<organism evidence="4 5">
    <name type="scientific">Juglans regia</name>
    <name type="common">English walnut</name>
    <dbReference type="NCBI Taxonomy" id="51240"/>
    <lineage>
        <taxon>Eukaryota</taxon>
        <taxon>Viridiplantae</taxon>
        <taxon>Streptophyta</taxon>
        <taxon>Embryophyta</taxon>
        <taxon>Tracheophyta</taxon>
        <taxon>Spermatophyta</taxon>
        <taxon>Magnoliopsida</taxon>
        <taxon>eudicotyledons</taxon>
        <taxon>Gunneridae</taxon>
        <taxon>Pentapetalae</taxon>
        <taxon>rosids</taxon>
        <taxon>fabids</taxon>
        <taxon>Fagales</taxon>
        <taxon>Juglandaceae</taxon>
        <taxon>Juglans</taxon>
    </lineage>
</organism>
<dbReference type="PANTHER" id="PTHR31623">
    <property type="entry name" value="F21J9.9"/>
    <property type="match status" value="1"/>
</dbReference>
<dbReference type="OrthoDB" id="671439at2759"/>
<reference evidence="5" key="1">
    <citation type="submission" date="2025-08" db="UniProtKB">
        <authorList>
            <consortium name="RefSeq"/>
        </authorList>
    </citation>
    <scope>IDENTIFICATION</scope>
    <source>
        <tissue evidence="5">Leaves</tissue>
    </source>
</reference>